<comment type="subcellular location">
    <subcellularLocation>
        <location evidence="1">Secreted</location>
    </subcellularLocation>
</comment>
<dbReference type="InterPro" id="IPR008160">
    <property type="entry name" value="Collagen"/>
</dbReference>
<dbReference type="PANTHER" id="PTHR15427">
    <property type="entry name" value="EMILIN ELASTIN MICROFIBRIL INTERFACE-LOCATED PROTEIN ELASTIN MICROFIBRIL INTERFACER"/>
    <property type="match status" value="1"/>
</dbReference>
<comment type="caution">
    <text evidence="4">The sequence shown here is derived from an EMBL/GenBank/DDBJ whole genome shotgun (WGS) entry which is preliminary data.</text>
</comment>
<dbReference type="InterPro" id="IPR050392">
    <property type="entry name" value="Collagen/C1q_domain"/>
</dbReference>
<dbReference type="PANTHER" id="PTHR15427:SF33">
    <property type="entry name" value="COLLAGEN IV NC1 DOMAIN-CONTAINING PROTEIN"/>
    <property type="match status" value="1"/>
</dbReference>
<dbReference type="Pfam" id="PF01391">
    <property type="entry name" value="Collagen"/>
    <property type="match status" value="1"/>
</dbReference>
<gene>
    <name evidence="4" type="ORF">H9761_16180</name>
</gene>
<dbReference type="Gene3D" id="2.60.120.40">
    <property type="match status" value="1"/>
</dbReference>
<keyword evidence="2" id="KW-0964">Secreted</keyword>
<evidence type="ECO:0000256" key="2">
    <source>
        <dbReference type="ARBA" id="ARBA00022525"/>
    </source>
</evidence>
<evidence type="ECO:0000313" key="5">
    <source>
        <dbReference type="Proteomes" id="UP000823891"/>
    </source>
</evidence>
<name>A0A9D2SR59_9FIRM</name>
<reference evidence="4" key="1">
    <citation type="journal article" date="2021" name="PeerJ">
        <title>Extensive microbial diversity within the chicken gut microbiome revealed by metagenomics and culture.</title>
        <authorList>
            <person name="Gilroy R."/>
            <person name="Ravi A."/>
            <person name="Getino M."/>
            <person name="Pursley I."/>
            <person name="Horton D.L."/>
            <person name="Alikhan N.F."/>
            <person name="Baker D."/>
            <person name="Gharbi K."/>
            <person name="Hall N."/>
            <person name="Watson M."/>
            <person name="Adriaenssens E.M."/>
            <person name="Foster-Nyarko E."/>
            <person name="Jarju S."/>
            <person name="Secka A."/>
            <person name="Antonio M."/>
            <person name="Oren A."/>
            <person name="Chaudhuri R.R."/>
            <person name="La Ragione R."/>
            <person name="Hildebrand F."/>
            <person name="Pallen M.J."/>
        </authorList>
    </citation>
    <scope>NUCLEOTIDE SEQUENCE</scope>
    <source>
        <strain evidence="4">USAMLcec2-132</strain>
    </source>
</reference>
<protein>
    <submittedName>
        <fullName evidence="4">Collagen-like protein</fullName>
    </submittedName>
</protein>
<reference evidence="4" key="2">
    <citation type="submission" date="2021-04" db="EMBL/GenBank/DDBJ databases">
        <authorList>
            <person name="Gilroy R."/>
        </authorList>
    </citation>
    <scope>NUCLEOTIDE SEQUENCE</scope>
    <source>
        <strain evidence="4">USAMLcec2-132</strain>
    </source>
</reference>
<feature type="region of interest" description="Disordered" evidence="3">
    <location>
        <begin position="1"/>
        <end position="77"/>
    </location>
</feature>
<dbReference type="Proteomes" id="UP000823891">
    <property type="component" value="Unassembled WGS sequence"/>
</dbReference>
<keyword evidence="4" id="KW-0176">Collagen</keyword>
<dbReference type="AlphaFoldDB" id="A0A9D2SR59"/>
<evidence type="ECO:0000256" key="3">
    <source>
        <dbReference type="SAM" id="MobiDB-lite"/>
    </source>
</evidence>
<evidence type="ECO:0000256" key="1">
    <source>
        <dbReference type="ARBA" id="ARBA00004613"/>
    </source>
</evidence>
<accession>A0A9D2SR59</accession>
<organism evidence="4 5">
    <name type="scientific">Candidatus Eisenbergiella merdavium</name>
    <dbReference type="NCBI Taxonomy" id="2838551"/>
    <lineage>
        <taxon>Bacteria</taxon>
        <taxon>Bacillati</taxon>
        <taxon>Bacillota</taxon>
        <taxon>Clostridia</taxon>
        <taxon>Lachnospirales</taxon>
        <taxon>Lachnospiraceae</taxon>
        <taxon>Eisenbergiella</taxon>
    </lineage>
</organism>
<feature type="non-terminal residue" evidence="4">
    <location>
        <position position="1"/>
    </location>
</feature>
<proteinExistence type="predicted"/>
<evidence type="ECO:0000313" key="4">
    <source>
        <dbReference type="EMBL" id="HJC25213.1"/>
    </source>
</evidence>
<dbReference type="InterPro" id="IPR008983">
    <property type="entry name" value="Tumour_necrosis_fac-like_dom"/>
</dbReference>
<sequence>GPTGNTGVTGPTGNTGVTGPTGNTGVTGPTGNTGPTGPTGNTGVTGPTGNTGVTGPTGNTGATGPTGSTGATGPAGTQELDLLSAYSTPPKPVTDGGSLIFDQNSSEYGTAVSHTAGTADFRIEEEGVYCVSFHGTFGPLAGTVFPETVLVYLTRNGSIVTGSEVEYVFHTNAQLAALSFTWPVTISEAGTVLQVTSHGGSFAYSTVAITIHRLGDIPA</sequence>
<dbReference type="EMBL" id="DWWS01000058">
    <property type="protein sequence ID" value="HJC25213.1"/>
    <property type="molecule type" value="Genomic_DNA"/>
</dbReference>